<dbReference type="AlphaFoldDB" id="A0A6P8XCZ9"/>
<keyword evidence="1" id="KW-1185">Reference proteome</keyword>
<accession>A0A6P8XCZ9</accession>
<dbReference type="InterPro" id="IPR009961">
    <property type="entry name" value="DUF1487"/>
</dbReference>
<dbReference type="Pfam" id="PF07368">
    <property type="entry name" value="DUF1487"/>
    <property type="match status" value="1"/>
</dbReference>
<dbReference type="SUPFAM" id="SSF53720">
    <property type="entry name" value="ALDH-like"/>
    <property type="match status" value="1"/>
</dbReference>
<dbReference type="PANTHER" id="PTHR21644">
    <property type="entry name" value="AT02555P-RELATED"/>
    <property type="match status" value="1"/>
</dbReference>
<protein>
    <submittedName>
        <fullName evidence="2">Uncharacterized protein LOC117563421</fullName>
    </submittedName>
</protein>
<evidence type="ECO:0000313" key="2">
    <source>
        <dbReference type="RefSeq" id="XP_034097647.1"/>
    </source>
</evidence>
<dbReference type="GeneID" id="117563421"/>
<dbReference type="InterPro" id="IPR016161">
    <property type="entry name" value="Ald_DH/histidinol_DH"/>
</dbReference>
<organism evidence="1 2">
    <name type="scientific">Drosophila albomicans</name>
    <name type="common">Fruit fly</name>
    <dbReference type="NCBI Taxonomy" id="7291"/>
    <lineage>
        <taxon>Eukaryota</taxon>
        <taxon>Metazoa</taxon>
        <taxon>Ecdysozoa</taxon>
        <taxon>Arthropoda</taxon>
        <taxon>Hexapoda</taxon>
        <taxon>Insecta</taxon>
        <taxon>Pterygota</taxon>
        <taxon>Neoptera</taxon>
        <taxon>Endopterygota</taxon>
        <taxon>Diptera</taxon>
        <taxon>Brachycera</taxon>
        <taxon>Muscomorpha</taxon>
        <taxon>Ephydroidea</taxon>
        <taxon>Drosophilidae</taxon>
        <taxon>Drosophila</taxon>
    </lineage>
</organism>
<sequence>MVDRYYGSYEAISIQSVDTVSQKTISTDSHTPNIHITRNMVHDLHCLRKNKDASTHSIISPLLNAPTPPVSEAGEVEMMSEETVNFEQTEDSLPNCKHQVMIIFEGGDINCALFFLIKSMENPFACNAVATVLVEKSLLNEFVSRVKLGMRPMLLNEPKVSKFRNTLDALEKLNIETIHCKCRYPEMSPVLVFDCQHGELGEGTTGVICVRTFTAISEIVDICMKESLLFATSSMWNESVEQLYQLVVALNCPTFFFNCSDVSLHPIREALAAKKNSVCISDGFHYETLLIQDEIKSIIFPIGAHLYQSQPEKSVMIAPVSFLNE</sequence>
<reference evidence="2" key="1">
    <citation type="submission" date="2025-08" db="UniProtKB">
        <authorList>
            <consortium name="RefSeq"/>
        </authorList>
    </citation>
    <scope>IDENTIFICATION</scope>
    <source>
        <strain evidence="2">15112-1751.03</strain>
        <tissue evidence="2">Whole Adult</tissue>
    </source>
</reference>
<dbReference type="OrthoDB" id="310895at2759"/>
<name>A0A6P8XCZ9_DROAB</name>
<dbReference type="PANTHER" id="PTHR21644:SF0">
    <property type="entry name" value="AT02555P-RELATED"/>
    <property type="match status" value="1"/>
</dbReference>
<dbReference type="RefSeq" id="XP_034097647.1">
    <property type="nucleotide sequence ID" value="XM_034241756.2"/>
</dbReference>
<dbReference type="GO" id="GO:0016491">
    <property type="term" value="F:oxidoreductase activity"/>
    <property type="evidence" value="ECO:0007669"/>
    <property type="project" value="InterPro"/>
</dbReference>
<proteinExistence type="predicted"/>
<dbReference type="Proteomes" id="UP000515160">
    <property type="component" value="Chromosome 2L"/>
</dbReference>
<gene>
    <name evidence="2" type="primary">LOC117563421</name>
</gene>
<evidence type="ECO:0000313" key="1">
    <source>
        <dbReference type="Proteomes" id="UP000515160"/>
    </source>
</evidence>